<feature type="compositionally biased region" description="Low complexity" evidence="1">
    <location>
        <begin position="241"/>
        <end position="255"/>
    </location>
</feature>
<evidence type="ECO:0000256" key="1">
    <source>
        <dbReference type="SAM" id="MobiDB-lite"/>
    </source>
</evidence>
<dbReference type="Gene3D" id="3.30.70.1070">
    <property type="entry name" value="Sporulation related repeat"/>
    <property type="match status" value="1"/>
</dbReference>
<dbReference type="OrthoDB" id="7843142at2"/>
<feature type="chain" id="PRO_5019079349" evidence="2">
    <location>
        <begin position="26"/>
        <end position="341"/>
    </location>
</feature>
<accession>A0A418T4N3</accession>
<dbReference type="Proteomes" id="UP000284202">
    <property type="component" value="Unassembled WGS sequence"/>
</dbReference>
<keyword evidence="5" id="KW-1185">Reference proteome</keyword>
<evidence type="ECO:0000259" key="3">
    <source>
        <dbReference type="PROSITE" id="PS51724"/>
    </source>
</evidence>
<evidence type="ECO:0000256" key="2">
    <source>
        <dbReference type="SAM" id="SignalP"/>
    </source>
</evidence>
<evidence type="ECO:0000313" key="5">
    <source>
        <dbReference type="Proteomes" id="UP000284202"/>
    </source>
</evidence>
<comment type="caution">
    <text evidence="4">The sequence shown here is derived from an EMBL/GenBank/DDBJ whole genome shotgun (WGS) entry which is preliminary data.</text>
</comment>
<feature type="domain" description="SPOR" evidence="3">
    <location>
        <begin position="265"/>
        <end position="341"/>
    </location>
</feature>
<sequence>MNLRRWPMRYVRGLLFLLIASVAQAAPSPAPPGDFSGDQYIDGAGCVFNRAGGRWIARTDRAGKAVCGFPSSLSARRTDPDAETVLAPLRLPESPDPAQLLREQLAGELRQGEFVTDPRQAEERREPEIPDAGHDLIAEAQARLKLRAAIGAKLASRPADSALCARLGYVPDPVPHPIPGGDVLSGFCRGQRPAVPEAHILPGKRLDREGEIMPRTAPAVRQASVASDTQLPVRRPMRDSAAPGKAAPVGKAKPAAPRRDPVPELIPASARYVQIGAFSNDVSSEPAIRHLSALGYPVARAYRQGADRKSRVILAGPFDDRRSLVAALNLLRNKGYRAVAR</sequence>
<dbReference type="GO" id="GO:0042834">
    <property type="term" value="F:peptidoglycan binding"/>
    <property type="evidence" value="ECO:0007669"/>
    <property type="project" value="InterPro"/>
</dbReference>
<dbReference type="Pfam" id="PF05036">
    <property type="entry name" value="SPOR"/>
    <property type="match status" value="1"/>
</dbReference>
<reference evidence="5" key="1">
    <citation type="submission" date="2018-09" db="EMBL/GenBank/DDBJ databases">
        <title>Acidovorax cavernicola nov. sp. isolated from Gruta de las Maravillas (Aracena, Spain).</title>
        <authorList>
            <person name="Jurado V."/>
            <person name="Gutierrez-Patricio S."/>
            <person name="Gonzalez-Pimentel J.L."/>
            <person name="Miller A.Z."/>
            <person name="Laiz L."/>
            <person name="Saiz-Jimenez C."/>
        </authorList>
    </citation>
    <scope>NUCLEOTIDE SEQUENCE [LARGE SCALE GENOMIC DNA]</scope>
    <source>
        <strain evidence="5">1011MAR3C25</strain>
    </source>
</reference>
<feature type="region of interest" description="Disordered" evidence="1">
    <location>
        <begin position="234"/>
        <end position="262"/>
    </location>
</feature>
<dbReference type="SUPFAM" id="SSF110997">
    <property type="entry name" value="Sporulation related repeat"/>
    <property type="match status" value="1"/>
</dbReference>
<dbReference type="EMBL" id="QZCG01000002">
    <property type="protein sequence ID" value="RJE88178.1"/>
    <property type="molecule type" value="Genomic_DNA"/>
</dbReference>
<proteinExistence type="predicted"/>
<dbReference type="InterPro" id="IPR036680">
    <property type="entry name" value="SPOR-like_sf"/>
</dbReference>
<feature type="signal peptide" evidence="2">
    <location>
        <begin position="1"/>
        <end position="25"/>
    </location>
</feature>
<keyword evidence="2" id="KW-0732">Signal</keyword>
<evidence type="ECO:0000313" key="4">
    <source>
        <dbReference type="EMBL" id="RJE88178.1"/>
    </source>
</evidence>
<dbReference type="AlphaFoldDB" id="A0A418T4N3"/>
<dbReference type="InterPro" id="IPR007730">
    <property type="entry name" value="SPOR-like_dom"/>
</dbReference>
<organism evidence="4 5">
    <name type="scientific">Paracoccus onubensis</name>
    <dbReference type="NCBI Taxonomy" id="1675788"/>
    <lineage>
        <taxon>Bacteria</taxon>
        <taxon>Pseudomonadati</taxon>
        <taxon>Pseudomonadota</taxon>
        <taxon>Alphaproteobacteria</taxon>
        <taxon>Rhodobacterales</taxon>
        <taxon>Paracoccaceae</taxon>
        <taxon>Paracoccus</taxon>
    </lineage>
</organism>
<name>A0A418T4N3_9RHOB</name>
<dbReference type="PROSITE" id="PS51724">
    <property type="entry name" value="SPOR"/>
    <property type="match status" value="1"/>
</dbReference>
<gene>
    <name evidence="4" type="ORF">D3P04_04505</name>
</gene>
<protein>
    <submittedName>
        <fullName evidence="4">SPOR domain-containing protein</fullName>
    </submittedName>
</protein>